<evidence type="ECO:0000256" key="5">
    <source>
        <dbReference type="PROSITE-ProRule" id="PRU00278"/>
    </source>
</evidence>
<evidence type="ECO:0000313" key="10">
    <source>
        <dbReference type="Proteomes" id="UP000789706"/>
    </source>
</evidence>
<dbReference type="InterPro" id="IPR000297">
    <property type="entry name" value="PPIase_PpiC"/>
</dbReference>
<dbReference type="AlphaFoldDB" id="A0A9N8WHF6"/>
<dbReference type="Gene3D" id="2.20.70.10">
    <property type="match status" value="1"/>
</dbReference>
<keyword evidence="3 5" id="KW-0697">Rotamase</keyword>
<dbReference type="Proteomes" id="UP000789706">
    <property type="component" value="Unassembled WGS sequence"/>
</dbReference>
<sequence length="377" mass="42465">MDISGECYKTDDVIAKTEEMITDIRELNLTILAIVTDINLCVDEIFKVSLEFKTISSYALKIAAYFKNANNKYFIGQLLASRIFGISVNAALVERLWSNMEFYHTKNRNKLKFNDHLSEWIVILETETENSEFLKNEIENIDHPAVNIQAKWNLDIISKIIYLVLLINSSTKPEKATSHNGNVALNNEASASDTASAPQQPETVEDVNSQWETRISRSRKIVYYYNRATKESTWDLPPGVDPSKIKGYGEVTVQQAQNINPLEGGAGQIRASHLLVKHKGSRRPTSWKEPTIKRTKEEALEVIKSYHSRITSGEITLEELASTESDCSSAKRNGDLGFFGEGQMQPSFEEAAFKLEVGELSEPVWSDSGVHLILRTK</sequence>
<dbReference type="InterPro" id="IPR051370">
    <property type="entry name" value="PPIase_Pin1"/>
</dbReference>
<dbReference type="InterPro" id="IPR046357">
    <property type="entry name" value="PPIase_dom_sf"/>
</dbReference>
<organism evidence="9 10">
    <name type="scientific">Diversispora eburnea</name>
    <dbReference type="NCBI Taxonomy" id="1213867"/>
    <lineage>
        <taxon>Eukaryota</taxon>
        <taxon>Fungi</taxon>
        <taxon>Fungi incertae sedis</taxon>
        <taxon>Mucoromycota</taxon>
        <taxon>Glomeromycotina</taxon>
        <taxon>Glomeromycetes</taxon>
        <taxon>Diversisporales</taxon>
        <taxon>Diversisporaceae</taxon>
        <taxon>Diversispora</taxon>
    </lineage>
</organism>
<proteinExistence type="predicted"/>
<dbReference type="PANTHER" id="PTHR10657">
    <property type="entry name" value="PEPTIDYL-PROLYL CIS-TRANS ISOMERASE"/>
    <property type="match status" value="1"/>
</dbReference>
<gene>
    <name evidence="9" type="ORF">DEBURN_LOCUS3986</name>
</gene>
<accession>A0A9N8WHF6</accession>
<evidence type="ECO:0000256" key="4">
    <source>
        <dbReference type="ARBA" id="ARBA00023235"/>
    </source>
</evidence>
<dbReference type="SMART" id="SM00456">
    <property type="entry name" value="WW"/>
    <property type="match status" value="1"/>
</dbReference>
<dbReference type="Gene3D" id="3.10.50.40">
    <property type="match status" value="1"/>
</dbReference>
<feature type="region of interest" description="Disordered" evidence="6">
    <location>
        <begin position="189"/>
        <end position="210"/>
    </location>
</feature>
<dbReference type="SUPFAM" id="SSF51045">
    <property type="entry name" value="WW domain"/>
    <property type="match status" value="1"/>
</dbReference>
<feature type="domain" description="PpiC" evidence="8">
    <location>
        <begin position="266"/>
        <end position="377"/>
    </location>
</feature>
<feature type="domain" description="WW" evidence="7">
    <location>
        <begin position="205"/>
        <end position="239"/>
    </location>
</feature>
<keyword evidence="10" id="KW-1185">Reference proteome</keyword>
<evidence type="ECO:0000313" key="9">
    <source>
        <dbReference type="EMBL" id="CAG8487378.1"/>
    </source>
</evidence>
<dbReference type="PANTHER" id="PTHR10657:SF4">
    <property type="entry name" value="PEPTIDYL-PROLYL CIS-TRANS ISOMERASE-RELATED"/>
    <property type="match status" value="1"/>
</dbReference>
<dbReference type="InterPro" id="IPR036020">
    <property type="entry name" value="WW_dom_sf"/>
</dbReference>
<dbReference type="CDD" id="cd00201">
    <property type="entry name" value="WW"/>
    <property type="match status" value="1"/>
</dbReference>
<dbReference type="InterPro" id="IPR001202">
    <property type="entry name" value="WW_dom"/>
</dbReference>
<dbReference type="GO" id="GO:0005634">
    <property type="term" value="C:nucleus"/>
    <property type="evidence" value="ECO:0007669"/>
    <property type="project" value="TreeGrafter"/>
</dbReference>
<dbReference type="SUPFAM" id="SSF54534">
    <property type="entry name" value="FKBP-like"/>
    <property type="match status" value="1"/>
</dbReference>
<dbReference type="Pfam" id="PF00639">
    <property type="entry name" value="Rotamase"/>
    <property type="match status" value="1"/>
</dbReference>
<protein>
    <recommendedName>
        <fullName evidence="2">peptidylprolyl isomerase</fullName>
        <ecNumber evidence="2">5.2.1.8</ecNumber>
    </recommendedName>
</protein>
<dbReference type="FunFam" id="3.10.50.40:FF:000010">
    <property type="entry name" value="Peptidyl-prolyl cis-trans isomerase Pin1"/>
    <property type="match status" value="1"/>
</dbReference>
<evidence type="ECO:0000259" key="7">
    <source>
        <dbReference type="PROSITE" id="PS50020"/>
    </source>
</evidence>
<comment type="caution">
    <text evidence="9">The sequence shown here is derived from an EMBL/GenBank/DDBJ whole genome shotgun (WGS) entry which is preliminary data.</text>
</comment>
<dbReference type="Pfam" id="PF00397">
    <property type="entry name" value="WW"/>
    <property type="match status" value="1"/>
</dbReference>
<name>A0A9N8WHF6_9GLOM</name>
<evidence type="ECO:0000256" key="6">
    <source>
        <dbReference type="SAM" id="MobiDB-lite"/>
    </source>
</evidence>
<dbReference type="GO" id="GO:0080090">
    <property type="term" value="P:regulation of primary metabolic process"/>
    <property type="evidence" value="ECO:0007669"/>
    <property type="project" value="UniProtKB-ARBA"/>
</dbReference>
<dbReference type="EC" id="5.2.1.8" evidence="2"/>
<keyword evidence="4 5" id="KW-0413">Isomerase</keyword>
<dbReference type="GO" id="GO:0005829">
    <property type="term" value="C:cytosol"/>
    <property type="evidence" value="ECO:0007669"/>
    <property type="project" value="TreeGrafter"/>
</dbReference>
<evidence type="ECO:0000259" key="8">
    <source>
        <dbReference type="PROSITE" id="PS50198"/>
    </source>
</evidence>
<reference evidence="9" key="1">
    <citation type="submission" date="2021-06" db="EMBL/GenBank/DDBJ databases">
        <authorList>
            <person name="Kallberg Y."/>
            <person name="Tangrot J."/>
            <person name="Rosling A."/>
        </authorList>
    </citation>
    <scope>NUCLEOTIDE SEQUENCE</scope>
    <source>
        <strain evidence="9">AZ414A</strain>
    </source>
</reference>
<dbReference type="PROSITE" id="PS50020">
    <property type="entry name" value="WW_DOMAIN_2"/>
    <property type="match status" value="1"/>
</dbReference>
<dbReference type="GO" id="GO:0003755">
    <property type="term" value="F:peptidyl-prolyl cis-trans isomerase activity"/>
    <property type="evidence" value="ECO:0007669"/>
    <property type="project" value="UniProtKB-KW"/>
</dbReference>
<dbReference type="OrthoDB" id="2530521at2759"/>
<evidence type="ECO:0000256" key="1">
    <source>
        <dbReference type="ARBA" id="ARBA00000971"/>
    </source>
</evidence>
<dbReference type="PROSITE" id="PS01159">
    <property type="entry name" value="WW_DOMAIN_1"/>
    <property type="match status" value="1"/>
</dbReference>
<dbReference type="GO" id="GO:0060255">
    <property type="term" value="P:regulation of macromolecule metabolic process"/>
    <property type="evidence" value="ECO:0007669"/>
    <property type="project" value="UniProtKB-ARBA"/>
</dbReference>
<dbReference type="PROSITE" id="PS50198">
    <property type="entry name" value="PPIC_PPIASE_2"/>
    <property type="match status" value="1"/>
</dbReference>
<evidence type="ECO:0000256" key="3">
    <source>
        <dbReference type="ARBA" id="ARBA00023110"/>
    </source>
</evidence>
<comment type="catalytic activity">
    <reaction evidence="1">
        <text>[protein]-peptidylproline (omega=180) = [protein]-peptidylproline (omega=0)</text>
        <dbReference type="Rhea" id="RHEA:16237"/>
        <dbReference type="Rhea" id="RHEA-COMP:10747"/>
        <dbReference type="Rhea" id="RHEA-COMP:10748"/>
        <dbReference type="ChEBI" id="CHEBI:83833"/>
        <dbReference type="ChEBI" id="CHEBI:83834"/>
        <dbReference type="EC" id="5.2.1.8"/>
    </reaction>
</comment>
<dbReference type="EMBL" id="CAJVPK010000277">
    <property type="protein sequence ID" value="CAG8487378.1"/>
    <property type="molecule type" value="Genomic_DNA"/>
</dbReference>
<evidence type="ECO:0000256" key="2">
    <source>
        <dbReference type="ARBA" id="ARBA00013194"/>
    </source>
</evidence>